<name>A0A2P6SMZ6_ROSCH</name>
<reference evidence="1 2" key="1">
    <citation type="journal article" date="2018" name="Nat. Genet.">
        <title>The Rosa genome provides new insights in the design of modern roses.</title>
        <authorList>
            <person name="Bendahmane M."/>
        </authorList>
    </citation>
    <scope>NUCLEOTIDE SEQUENCE [LARGE SCALE GENOMIC DNA]</scope>
    <source>
        <strain evidence="2">cv. Old Blush</strain>
    </source>
</reference>
<dbReference type="Gramene" id="PRQ60064">
    <property type="protein sequence ID" value="PRQ60064"/>
    <property type="gene ID" value="RchiOBHm_Chr1g0377041"/>
</dbReference>
<comment type="caution">
    <text evidence="1">The sequence shown here is derived from an EMBL/GenBank/DDBJ whole genome shotgun (WGS) entry which is preliminary data.</text>
</comment>
<organism evidence="1 2">
    <name type="scientific">Rosa chinensis</name>
    <name type="common">China rose</name>
    <dbReference type="NCBI Taxonomy" id="74649"/>
    <lineage>
        <taxon>Eukaryota</taxon>
        <taxon>Viridiplantae</taxon>
        <taxon>Streptophyta</taxon>
        <taxon>Embryophyta</taxon>
        <taxon>Tracheophyta</taxon>
        <taxon>Spermatophyta</taxon>
        <taxon>Magnoliopsida</taxon>
        <taxon>eudicotyledons</taxon>
        <taxon>Gunneridae</taxon>
        <taxon>Pentapetalae</taxon>
        <taxon>rosids</taxon>
        <taxon>fabids</taxon>
        <taxon>Rosales</taxon>
        <taxon>Rosaceae</taxon>
        <taxon>Rosoideae</taxon>
        <taxon>Rosoideae incertae sedis</taxon>
        <taxon>Rosa</taxon>
    </lineage>
</organism>
<evidence type="ECO:0000313" key="2">
    <source>
        <dbReference type="Proteomes" id="UP000238479"/>
    </source>
</evidence>
<dbReference type="AlphaFoldDB" id="A0A2P6SMZ6"/>
<proteinExistence type="predicted"/>
<evidence type="ECO:0000313" key="1">
    <source>
        <dbReference type="EMBL" id="PRQ60064.1"/>
    </source>
</evidence>
<keyword evidence="2" id="KW-1185">Reference proteome</keyword>
<protein>
    <submittedName>
        <fullName evidence="1">Uncharacterized protein</fullName>
    </submittedName>
</protein>
<gene>
    <name evidence="1" type="ORF">RchiOBHm_Chr1g0377041</name>
</gene>
<dbReference type="EMBL" id="PDCK01000039">
    <property type="protein sequence ID" value="PRQ60064.1"/>
    <property type="molecule type" value="Genomic_DNA"/>
</dbReference>
<sequence>MHFGCFSPQVCAKDVKIDETIQKALLHASGCLRHITGCCTSSEEVQSKPRVGAGVSTDEFRHLGAADSHTAGSRYKKMNQISAVAHQAVPSGPNPLHN</sequence>
<accession>A0A2P6SMZ6</accession>
<dbReference type="Proteomes" id="UP000238479">
    <property type="component" value="Chromosome 1"/>
</dbReference>